<keyword evidence="4" id="KW-0720">Serine protease</keyword>
<evidence type="ECO:0000313" key="7">
    <source>
        <dbReference type="EMBL" id="AGH31461.1"/>
    </source>
</evidence>
<evidence type="ECO:0000313" key="8">
    <source>
        <dbReference type="Proteomes" id="UP000201389"/>
    </source>
</evidence>
<reference evidence="7 8" key="1">
    <citation type="submission" date="2010-10" db="EMBL/GenBank/DDBJ databases">
        <title>The Genome Sequence of Loktanella phage pCB2051-A.</title>
        <authorList>
            <consortium name="The Broad Institute Genome Sequencing Platform"/>
            <person name="Henn M.R."/>
            <person name="Buchan A."/>
            <person name="Levin J."/>
            <person name="Malboeuf C."/>
            <person name="Casali M."/>
            <person name="Russ C."/>
            <person name="Lennon N."/>
            <person name="Chapman S.B."/>
            <person name="Erlich R."/>
            <person name="Young S.K."/>
            <person name="Yandava C."/>
            <person name="Zeng Q."/>
            <person name="Alvarado L."/>
            <person name="Anderson S."/>
            <person name="Berlin A."/>
            <person name="Chen Z."/>
            <person name="Freedman E."/>
            <person name="Gellesch M."/>
            <person name="Goldberg J."/>
            <person name="Green L."/>
            <person name="Griggs A."/>
            <person name="Gujja S."/>
            <person name="Heilman E.R."/>
            <person name="Heiman D."/>
            <person name="Hollinger A."/>
            <person name="Howarth C."/>
            <person name="Larson L."/>
            <person name="Mehta T."/>
            <person name="Pearson M."/>
            <person name="Roberts A."/>
            <person name="Ryan E."/>
            <person name="Saif S."/>
            <person name="Shea T."/>
            <person name="Shenoy N."/>
            <person name="Sisk P."/>
            <person name="Stolte C."/>
            <person name="Sykes S."/>
            <person name="White J."/>
            <person name="Haas B."/>
            <person name="Nusbaum C."/>
            <person name="Birren B."/>
        </authorList>
    </citation>
    <scope>NUCLEOTIDE SEQUENCE [LARGE SCALE GENOMIC DNA]</scope>
    <source>
        <strain evidence="8">pCB2051-A</strain>
    </source>
</reference>
<feature type="region of interest" description="Disordered" evidence="5">
    <location>
        <begin position="368"/>
        <end position="443"/>
    </location>
</feature>
<keyword evidence="2" id="KW-0645">Protease</keyword>
<keyword evidence="3" id="KW-0378">Hydrolase</keyword>
<dbReference type="GO" id="GO:0008236">
    <property type="term" value="F:serine-type peptidase activity"/>
    <property type="evidence" value="ECO:0007669"/>
    <property type="project" value="UniProtKB-KW"/>
</dbReference>
<dbReference type="OrthoDB" id="3273at10239"/>
<feature type="domain" description="Peptidase S49" evidence="6">
    <location>
        <begin position="125"/>
        <end position="272"/>
    </location>
</feature>
<dbReference type="CDD" id="cd07022">
    <property type="entry name" value="S49_Sppa_36K_type"/>
    <property type="match status" value="1"/>
</dbReference>
<sequence length="443" mass="47026">MIGNDQVEEFMGHMRAMAGDEKILEALSSEHAMDPNFWLSSDNWMSRYRPYNVKEGILHIPVKGVLCHDMPWQFGSSATGYEYIWQAFSRGMEDGSVKGIALAIHSPGGDVAGNYDLVDKMYALKGTKPVTAFAAEGAYSAAYNIASVADKIVVTRTGGVGSIGVLTMHMDYSKMLENVGMKVTMVSAPKGGHKTERQPYVALSPDAEARMQARVDELYEMFVESVSRNRGMDAAAIRDTKALTFGATEAVSLGLADSIASFEDALSAFSTELELYNEEDDQMATPADKTTADTAAANEALKTQAFAEGKAEGMKEGMAAAKTRITAITGSDVGMARPKAAASAAMNTDMDADTALAFLATLDEEKPQAVAPVVPGDKDKAKGKDDESTAQGGKSFDTFMSTDNPNLGGGDDEEDDEKASGALQGADLARAAGMGGFRKRPAS</sequence>
<dbReference type="Proteomes" id="UP000201389">
    <property type="component" value="Segment"/>
</dbReference>
<gene>
    <name evidence="7" type="ORF">LOKG_00024</name>
</gene>
<dbReference type="Gene3D" id="3.90.226.10">
    <property type="entry name" value="2-enoyl-CoA Hydratase, Chain A, domain 1"/>
    <property type="match status" value="1"/>
</dbReference>
<dbReference type="InterPro" id="IPR002142">
    <property type="entry name" value="Peptidase_S49"/>
</dbReference>
<dbReference type="InterPro" id="IPR029045">
    <property type="entry name" value="ClpP/crotonase-like_dom_sf"/>
</dbReference>
<dbReference type="InterPro" id="IPR033855">
    <property type="entry name" value="Protein_C"/>
</dbReference>
<name>M4QNY7_9CAUD</name>
<evidence type="ECO:0000256" key="3">
    <source>
        <dbReference type="ARBA" id="ARBA00022801"/>
    </source>
</evidence>
<dbReference type="GeneID" id="15011493"/>
<dbReference type="RefSeq" id="YP_007674921.1">
    <property type="nucleotide sequence ID" value="NC_020853.1"/>
</dbReference>
<evidence type="ECO:0000256" key="5">
    <source>
        <dbReference type="SAM" id="MobiDB-lite"/>
    </source>
</evidence>
<dbReference type="KEGG" id="vg:15011493"/>
<dbReference type="PANTHER" id="PTHR33209">
    <property type="entry name" value="PROTEASE 4"/>
    <property type="match status" value="1"/>
</dbReference>
<evidence type="ECO:0000256" key="4">
    <source>
        <dbReference type="ARBA" id="ARBA00022825"/>
    </source>
</evidence>
<keyword evidence="8" id="KW-1185">Reference proteome</keyword>
<dbReference type="EMBL" id="HQ632859">
    <property type="protein sequence ID" value="AGH31461.1"/>
    <property type="molecule type" value="Genomic_DNA"/>
</dbReference>
<evidence type="ECO:0000259" key="6">
    <source>
        <dbReference type="Pfam" id="PF01343"/>
    </source>
</evidence>
<organism evidence="7 8">
    <name type="scientific">Loktanella phage pCB2051-A</name>
    <dbReference type="NCBI Taxonomy" id="754044"/>
    <lineage>
        <taxon>Viruses</taxon>
        <taxon>Duplodnaviria</taxon>
        <taxon>Heunggongvirae</taxon>
        <taxon>Uroviricota</taxon>
        <taxon>Caudoviricetes</taxon>
        <taxon>Casjensviridae</taxon>
        <taxon>Broinstvirus</taxon>
        <taxon>Broinstvirus pCB2051A</taxon>
    </lineage>
</organism>
<dbReference type="PANTHER" id="PTHR33209:SF1">
    <property type="entry name" value="PEPTIDASE S49 DOMAIN-CONTAINING PROTEIN"/>
    <property type="match status" value="1"/>
</dbReference>
<comment type="similarity">
    <text evidence="1">Belongs to the peptidase S49 family.</text>
</comment>
<proteinExistence type="inferred from homology"/>
<evidence type="ECO:0000256" key="2">
    <source>
        <dbReference type="ARBA" id="ARBA00022670"/>
    </source>
</evidence>
<evidence type="ECO:0000256" key="1">
    <source>
        <dbReference type="ARBA" id="ARBA00008683"/>
    </source>
</evidence>
<dbReference type="GO" id="GO:0006508">
    <property type="term" value="P:proteolysis"/>
    <property type="evidence" value="ECO:0007669"/>
    <property type="project" value="UniProtKB-KW"/>
</dbReference>
<protein>
    <submittedName>
        <fullName evidence="7">Peptidase</fullName>
    </submittedName>
</protein>
<dbReference type="Pfam" id="PF01343">
    <property type="entry name" value="Peptidase_S49"/>
    <property type="match status" value="1"/>
</dbReference>
<dbReference type="SUPFAM" id="SSF52096">
    <property type="entry name" value="ClpP/crotonase"/>
    <property type="match status" value="1"/>
</dbReference>
<dbReference type="Gene3D" id="6.20.330.10">
    <property type="match status" value="1"/>
</dbReference>
<feature type="compositionally biased region" description="Basic and acidic residues" evidence="5">
    <location>
        <begin position="376"/>
        <end position="387"/>
    </location>
</feature>
<accession>M4QNY7</accession>